<name>A0A8J8W7Q7_9EURO</name>
<dbReference type="Pfam" id="PF00012">
    <property type="entry name" value="HSP70"/>
    <property type="match status" value="1"/>
</dbReference>
<proteinExistence type="predicted"/>
<dbReference type="OrthoDB" id="2963168at2759"/>
<dbReference type="CDD" id="cd10170">
    <property type="entry name" value="ASKHA_NBD_HSP70"/>
    <property type="match status" value="1"/>
</dbReference>
<dbReference type="EMBL" id="WIWV01000028">
    <property type="protein sequence ID" value="KAF7717301.1"/>
    <property type="molecule type" value="Genomic_DNA"/>
</dbReference>
<dbReference type="AlphaFoldDB" id="A0A8J8W7Q7"/>
<dbReference type="PANTHER" id="PTHR14187">
    <property type="entry name" value="ALPHA KINASE/ELONGATION FACTOR 2 KINASE"/>
    <property type="match status" value="1"/>
</dbReference>
<dbReference type="PANTHER" id="PTHR14187:SF82">
    <property type="entry name" value="FAMILY CHAPERONE, PUTATIVE (AFU_ORTHOLOGUE AFUA_7G08575)-RELATED"/>
    <property type="match status" value="1"/>
</dbReference>
<gene>
    <name evidence="3" type="ORF">PECM_004292</name>
</gene>
<reference evidence="3" key="1">
    <citation type="journal article" date="2020" name="Front. Microbiol.">
        <title>Gene regulatory networks of Penicillium echinulatum 2HH and Penicillium oxalicum 114-2 inferred by a computational biology approach.</title>
        <authorList>
            <person name="Lenz A.R."/>
            <person name="Galan-Vasquez E."/>
            <person name="Balbinot E."/>
            <person name="De Abreu F.P."/>
            <person name="De Oliveira N.S."/>
            <person name="Da Rosa L.O."/>
            <person name="De Avila E Silva S."/>
            <person name="Camassola M."/>
            <person name="Dillon A.J.P."/>
            <person name="Perez-Rueda E."/>
        </authorList>
    </citation>
    <scope>NUCLEOTIDE SEQUENCE</scope>
    <source>
        <strain evidence="3">S1M29</strain>
    </source>
</reference>
<sequence>MSEIPPGTTTVLALDFGTTYSGVAWAQVASPEFHYLINQWPLDTSGSRGGMTSEKVPTELAFIYRRSKRKIGWGFQIPETMPRLQCFKLRLDPDQKELIFSALAKSHKDWRQMNYPHHATPVSVTTDYLRAVLNHVHSVLKSQVGPAFDHMTFVNVITVPAMWSDKARACQRTCATDAGFGDGSSIHIISEPEAAAIHALRASSPNNLDVGDTVLLIDAGGGTVDLITFTIEQLLPCLRLREAASGIGAYCGSSYLNRRFEDFIRQTLASDPDWNSDTLDDAMERFELFAKRRFTGDTTDTFTFPVPGIADNEDLNVRRGRFQITGQEMRDIFLPVLAQVLKLAKQQIESSQEPIKAALLVGGFGQNQFLRNYLQDNISQDIRVLAPPDGWSAVVRGALAKVLSQASPTIPQVLITSRIARLHYGHLRRALFDPLLHERNRAYWNDYRGALLIHVMHWCIVQVRLNAVYLSEQHTNSPQSQGQSISEIEPVITEWHMEYLVSQGRPSEIQVIFYESATPEPPQYLNRCVRQHATLEAKLDADLQQLIPIEIGYDGEKYYVVKFQFHAHYYSAHCSISLWYQSRQQGEVKISYL</sequence>
<evidence type="ECO:0000256" key="2">
    <source>
        <dbReference type="ARBA" id="ARBA00022840"/>
    </source>
</evidence>
<dbReference type="Proteomes" id="UP000631181">
    <property type="component" value="Unassembled WGS sequence"/>
</dbReference>
<accession>A0A8J8W7Q7</accession>
<keyword evidence="4" id="KW-1185">Reference proteome</keyword>
<dbReference type="SUPFAM" id="SSF53067">
    <property type="entry name" value="Actin-like ATPase domain"/>
    <property type="match status" value="2"/>
</dbReference>
<protein>
    <submittedName>
        <fullName evidence="3">Uncharacterized protein</fullName>
    </submittedName>
</protein>
<dbReference type="InterPro" id="IPR013126">
    <property type="entry name" value="Hsp_70_fam"/>
</dbReference>
<keyword evidence="1" id="KW-0547">Nucleotide-binding</keyword>
<keyword evidence="2" id="KW-0067">ATP-binding</keyword>
<dbReference type="InterPro" id="IPR043129">
    <property type="entry name" value="ATPase_NBD"/>
</dbReference>
<evidence type="ECO:0000313" key="3">
    <source>
        <dbReference type="EMBL" id="KAF7717301.1"/>
    </source>
</evidence>
<evidence type="ECO:0000313" key="4">
    <source>
        <dbReference type="Proteomes" id="UP000631181"/>
    </source>
</evidence>
<comment type="caution">
    <text evidence="3">The sequence shown here is derived from an EMBL/GenBank/DDBJ whole genome shotgun (WGS) entry which is preliminary data.</text>
</comment>
<dbReference type="Gene3D" id="3.30.420.40">
    <property type="match status" value="2"/>
</dbReference>
<organism evidence="3 4">
    <name type="scientific">Penicillium ucsense</name>
    <dbReference type="NCBI Taxonomy" id="2839758"/>
    <lineage>
        <taxon>Eukaryota</taxon>
        <taxon>Fungi</taxon>
        <taxon>Dikarya</taxon>
        <taxon>Ascomycota</taxon>
        <taxon>Pezizomycotina</taxon>
        <taxon>Eurotiomycetes</taxon>
        <taxon>Eurotiomycetidae</taxon>
        <taxon>Eurotiales</taxon>
        <taxon>Aspergillaceae</taxon>
        <taxon>Penicillium</taxon>
    </lineage>
</organism>
<dbReference type="GO" id="GO:0140662">
    <property type="term" value="F:ATP-dependent protein folding chaperone"/>
    <property type="evidence" value="ECO:0007669"/>
    <property type="project" value="InterPro"/>
</dbReference>
<dbReference type="PRINTS" id="PR00301">
    <property type="entry name" value="HEATSHOCK70"/>
</dbReference>
<dbReference type="Gene3D" id="3.90.640.10">
    <property type="entry name" value="Actin, Chain A, domain 4"/>
    <property type="match status" value="1"/>
</dbReference>
<evidence type="ECO:0000256" key="1">
    <source>
        <dbReference type="ARBA" id="ARBA00022741"/>
    </source>
</evidence>
<dbReference type="GO" id="GO:0005524">
    <property type="term" value="F:ATP binding"/>
    <property type="evidence" value="ECO:0007669"/>
    <property type="project" value="UniProtKB-KW"/>
</dbReference>